<keyword evidence="4" id="KW-1185">Reference proteome</keyword>
<dbReference type="Proteomes" id="UP000255108">
    <property type="component" value="Unassembled WGS sequence"/>
</dbReference>
<dbReference type="RefSeq" id="WP_046351320.1">
    <property type="nucleotide sequence ID" value="NZ_CAWOLO010000019.1"/>
</dbReference>
<reference evidence="1 3" key="1">
    <citation type="submission" date="2018-06" db="EMBL/GenBank/DDBJ databases">
        <authorList>
            <consortium name="Pathogen Informatics"/>
            <person name="Doyle S."/>
        </authorList>
    </citation>
    <scope>NUCLEOTIDE SEQUENCE [LARGE SCALE GENOMIC DNA]</scope>
    <source>
        <strain evidence="1 3">NCTC11159</strain>
    </source>
</reference>
<gene>
    <name evidence="2" type="ORF">EV682_11927</name>
    <name evidence="1" type="ORF">NCTC11159_02960</name>
</gene>
<accession>A0A377QAM9</accession>
<evidence type="ECO:0000313" key="2">
    <source>
        <dbReference type="EMBL" id="TCU81770.1"/>
    </source>
</evidence>
<dbReference type="EMBL" id="SMBT01000019">
    <property type="protein sequence ID" value="TCU81770.1"/>
    <property type="molecule type" value="Genomic_DNA"/>
</dbReference>
<protein>
    <submittedName>
        <fullName evidence="1">Uncharacterized protein</fullName>
    </submittedName>
</protein>
<dbReference type="AlphaFoldDB" id="A0A377QAM9"/>
<evidence type="ECO:0000313" key="1">
    <source>
        <dbReference type="EMBL" id="STQ91877.1"/>
    </source>
</evidence>
<sequence length="70" mass="7925">MAQFDFIVEARPSTRHTGMEGWYQIVVCHGKQKKPVTDWQAAPQAHDNKLHSVLNSAAALAKQQIQVQFH</sequence>
<dbReference type="EMBL" id="UGHR01000001">
    <property type="protein sequence ID" value="STQ91877.1"/>
    <property type="molecule type" value="Genomic_DNA"/>
</dbReference>
<reference evidence="2 4" key="2">
    <citation type="submission" date="2019-03" db="EMBL/GenBank/DDBJ databases">
        <title>Genomic Encyclopedia of Type Strains, Phase IV (KMG-IV): sequencing the most valuable type-strain genomes for metagenomic binning, comparative biology and taxonomic classification.</title>
        <authorList>
            <person name="Goeker M."/>
        </authorList>
    </citation>
    <scope>NUCLEOTIDE SEQUENCE [LARGE SCALE GENOMIC DNA]</scope>
    <source>
        <strain evidence="2 4">DSM 3764</strain>
    </source>
</reference>
<name>A0A377QAM9_9NEIS</name>
<evidence type="ECO:0000313" key="4">
    <source>
        <dbReference type="Proteomes" id="UP000295794"/>
    </source>
</evidence>
<proteinExistence type="predicted"/>
<dbReference type="OrthoDB" id="8591635at2"/>
<dbReference type="Proteomes" id="UP000295794">
    <property type="component" value="Unassembled WGS sequence"/>
</dbReference>
<evidence type="ECO:0000313" key="3">
    <source>
        <dbReference type="Proteomes" id="UP000255108"/>
    </source>
</evidence>
<organism evidence="1 3">
    <name type="scientific">Iodobacter fluviatilis</name>
    <dbReference type="NCBI Taxonomy" id="537"/>
    <lineage>
        <taxon>Bacteria</taxon>
        <taxon>Pseudomonadati</taxon>
        <taxon>Pseudomonadota</taxon>
        <taxon>Betaproteobacteria</taxon>
        <taxon>Neisseriales</taxon>
        <taxon>Chitinibacteraceae</taxon>
        <taxon>Iodobacter</taxon>
    </lineage>
</organism>